<dbReference type="AlphaFoldDB" id="A0AAD6MSK9"/>
<feature type="domain" description="Beta-lactamase-related" evidence="2">
    <location>
        <begin position="1"/>
        <end position="235"/>
    </location>
</feature>
<protein>
    <recommendedName>
        <fullName evidence="2">Beta-lactamase-related domain-containing protein</fullName>
    </recommendedName>
</protein>
<gene>
    <name evidence="3" type="ORF">N7493_009638</name>
</gene>
<dbReference type="Pfam" id="PF00144">
    <property type="entry name" value="Beta-lactamase"/>
    <property type="match status" value="1"/>
</dbReference>
<evidence type="ECO:0000313" key="4">
    <source>
        <dbReference type="Proteomes" id="UP001215712"/>
    </source>
</evidence>
<dbReference type="Proteomes" id="UP001215712">
    <property type="component" value="Unassembled WGS sequence"/>
</dbReference>
<evidence type="ECO:0000256" key="1">
    <source>
        <dbReference type="ARBA" id="ARBA00038215"/>
    </source>
</evidence>
<proteinExistence type="inferred from homology"/>
<keyword evidence="4" id="KW-1185">Reference proteome</keyword>
<dbReference type="SUPFAM" id="SSF56601">
    <property type="entry name" value="beta-lactamase/transpeptidase-like"/>
    <property type="match status" value="1"/>
</dbReference>
<dbReference type="Gene3D" id="3.40.710.10">
    <property type="entry name" value="DD-peptidase/beta-lactamase superfamily"/>
    <property type="match status" value="1"/>
</dbReference>
<reference evidence="3" key="1">
    <citation type="journal article" date="2023" name="IMA Fungus">
        <title>Comparative genomic study of the Penicillium genus elucidates a diverse pangenome and 15 lateral gene transfer events.</title>
        <authorList>
            <person name="Petersen C."/>
            <person name="Sorensen T."/>
            <person name="Nielsen M.R."/>
            <person name="Sondergaard T.E."/>
            <person name="Sorensen J.L."/>
            <person name="Fitzpatrick D.A."/>
            <person name="Frisvad J.C."/>
            <person name="Nielsen K.L."/>
        </authorList>
    </citation>
    <scope>NUCLEOTIDE SEQUENCE</scope>
    <source>
        <strain evidence="3">IBT 17514</strain>
    </source>
</reference>
<comment type="similarity">
    <text evidence="1">Belongs to the peptidase S12 family.</text>
</comment>
<organism evidence="3 4">
    <name type="scientific">Penicillium malachiteum</name>
    <dbReference type="NCBI Taxonomy" id="1324776"/>
    <lineage>
        <taxon>Eukaryota</taxon>
        <taxon>Fungi</taxon>
        <taxon>Dikarya</taxon>
        <taxon>Ascomycota</taxon>
        <taxon>Pezizomycotina</taxon>
        <taxon>Eurotiomycetes</taxon>
        <taxon>Eurotiomycetidae</taxon>
        <taxon>Eurotiales</taxon>
        <taxon>Aspergillaceae</taxon>
        <taxon>Penicillium</taxon>
    </lineage>
</organism>
<dbReference type="InterPro" id="IPR012338">
    <property type="entry name" value="Beta-lactam/transpept-like"/>
</dbReference>
<dbReference type="PANTHER" id="PTHR46825:SF9">
    <property type="entry name" value="BETA-LACTAMASE-RELATED DOMAIN-CONTAINING PROTEIN"/>
    <property type="match status" value="1"/>
</dbReference>
<dbReference type="EMBL" id="JAQJAN010000017">
    <property type="protein sequence ID" value="KAJ5710046.1"/>
    <property type="molecule type" value="Genomic_DNA"/>
</dbReference>
<evidence type="ECO:0000259" key="2">
    <source>
        <dbReference type="Pfam" id="PF00144"/>
    </source>
</evidence>
<reference evidence="3" key="2">
    <citation type="submission" date="2023-01" db="EMBL/GenBank/DDBJ databases">
        <authorList>
            <person name="Petersen C."/>
        </authorList>
    </citation>
    <scope>NUCLEOTIDE SEQUENCE</scope>
    <source>
        <strain evidence="3">IBT 17514</strain>
    </source>
</reference>
<dbReference type="InterPro" id="IPR001466">
    <property type="entry name" value="Beta-lactam-related"/>
</dbReference>
<dbReference type="PANTHER" id="PTHR46825">
    <property type="entry name" value="D-ALANYL-D-ALANINE-CARBOXYPEPTIDASE/ENDOPEPTIDASE AMPH"/>
    <property type="match status" value="1"/>
</dbReference>
<sequence length="277" mass="30425">MSVGVVQNGETLLEHHLGFADVESQQVAESTTRYPIVSLSKSFVAATVAQLVHNGQLQWNEPITTYLPELSSIAGPMPADQLTSIDLLSHQTGLPGLEALWLGANNDVIVPKEFTVTLCKHLPSLYPPRSKWLYNNWMYALVGEVIERVTNVTWGQALESRVLSQVGLSQSSVIESEIPAGSTAFPYAVLDDKTQWRISNVRLEDGETMSPAGGVRSTLHDLLLWGDFLLSVLQGEKSPLYQMENILSGQSFINQSVSFDELYGLGFAKVTLVHRLG</sequence>
<comment type="caution">
    <text evidence="3">The sequence shown here is derived from an EMBL/GenBank/DDBJ whole genome shotgun (WGS) entry which is preliminary data.</text>
</comment>
<dbReference type="InterPro" id="IPR050491">
    <property type="entry name" value="AmpC-like"/>
</dbReference>
<evidence type="ECO:0000313" key="3">
    <source>
        <dbReference type="EMBL" id="KAJ5710046.1"/>
    </source>
</evidence>
<accession>A0AAD6MSK9</accession>
<name>A0AAD6MSK9_9EURO</name>